<dbReference type="RefSeq" id="WP_132878201.1">
    <property type="nucleotide sequence ID" value="NZ_SLXQ01000007.1"/>
</dbReference>
<feature type="region of interest" description="Disordered" evidence="8">
    <location>
        <begin position="516"/>
        <end position="540"/>
    </location>
</feature>
<evidence type="ECO:0000313" key="10">
    <source>
        <dbReference type="EMBL" id="TCP50977.1"/>
    </source>
</evidence>
<dbReference type="InterPro" id="IPR049829">
    <property type="entry name" value="MptA/B-like"/>
</dbReference>
<feature type="transmembrane region" description="Helical" evidence="9">
    <location>
        <begin position="462"/>
        <end position="480"/>
    </location>
</feature>
<feature type="compositionally biased region" description="Low complexity" evidence="8">
    <location>
        <begin position="19"/>
        <end position="30"/>
    </location>
</feature>
<dbReference type="Pfam" id="PF26314">
    <property type="entry name" value="MptA_B_family"/>
    <property type="match status" value="1"/>
</dbReference>
<dbReference type="GO" id="GO:0016757">
    <property type="term" value="F:glycosyltransferase activity"/>
    <property type="evidence" value="ECO:0007669"/>
    <property type="project" value="UniProtKB-KW"/>
</dbReference>
<feature type="transmembrane region" description="Helical" evidence="9">
    <location>
        <begin position="486"/>
        <end position="506"/>
    </location>
</feature>
<name>A0A4R2QNE8_9PSEU</name>
<evidence type="ECO:0000313" key="11">
    <source>
        <dbReference type="Proteomes" id="UP000294911"/>
    </source>
</evidence>
<keyword evidence="2 10" id="KW-0328">Glycosyltransferase</keyword>
<comment type="caution">
    <text evidence="10">The sequence shown here is derived from an EMBL/GenBank/DDBJ whole genome shotgun (WGS) entry which is preliminary data.</text>
</comment>
<reference evidence="10 11" key="1">
    <citation type="submission" date="2019-03" db="EMBL/GenBank/DDBJ databases">
        <title>Genomic Encyclopedia of Type Strains, Phase IV (KMG-IV): sequencing the most valuable type-strain genomes for metagenomic binning, comparative biology and taxonomic classification.</title>
        <authorList>
            <person name="Goeker M."/>
        </authorList>
    </citation>
    <scope>NUCLEOTIDE SEQUENCE [LARGE SCALE GENOMIC DNA]</scope>
    <source>
        <strain evidence="10 11">DSM 45765</strain>
    </source>
</reference>
<organism evidence="10 11">
    <name type="scientific">Tamaricihabitans halophyticus</name>
    <dbReference type="NCBI Taxonomy" id="1262583"/>
    <lineage>
        <taxon>Bacteria</taxon>
        <taxon>Bacillati</taxon>
        <taxon>Actinomycetota</taxon>
        <taxon>Actinomycetes</taxon>
        <taxon>Pseudonocardiales</taxon>
        <taxon>Pseudonocardiaceae</taxon>
        <taxon>Tamaricihabitans</taxon>
    </lineage>
</organism>
<dbReference type="Proteomes" id="UP000294911">
    <property type="component" value="Unassembled WGS sequence"/>
</dbReference>
<evidence type="ECO:0000256" key="6">
    <source>
        <dbReference type="ARBA" id="ARBA00023136"/>
    </source>
</evidence>
<evidence type="ECO:0000256" key="3">
    <source>
        <dbReference type="ARBA" id="ARBA00022679"/>
    </source>
</evidence>
<evidence type="ECO:0000256" key="8">
    <source>
        <dbReference type="SAM" id="MobiDB-lite"/>
    </source>
</evidence>
<keyword evidence="6 9" id="KW-0472">Membrane</keyword>
<evidence type="ECO:0000256" key="1">
    <source>
        <dbReference type="ARBA" id="ARBA00004141"/>
    </source>
</evidence>
<dbReference type="EMBL" id="SLXQ01000007">
    <property type="protein sequence ID" value="TCP50977.1"/>
    <property type="molecule type" value="Genomic_DNA"/>
</dbReference>
<keyword evidence="5 9" id="KW-1133">Transmembrane helix</keyword>
<comment type="subcellular location">
    <subcellularLocation>
        <location evidence="1">Membrane</location>
        <topology evidence="1">Multi-pass membrane protein</topology>
    </subcellularLocation>
</comment>
<feature type="region of interest" description="Disordered" evidence="8">
    <location>
        <begin position="1"/>
        <end position="30"/>
    </location>
</feature>
<proteinExistence type="inferred from homology"/>
<feature type="transmembrane region" description="Helical" evidence="9">
    <location>
        <begin position="399"/>
        <end position="416"/>
    </location>
</feature>
<evidence type="ECO:0000256" key="4">
    <source>
        <dbReference type="ARBA" id="ARBA00022692"/>
    </source>
</evidence>
<evidence type="ECO:0000256" key="9">
    <source>
        <dbReference type="SAM" id="Phobius"/>
    </source>
</evidence>
<feature type="transmembrane region" description="Helical" evidence="9">
    <location>
        <begin position="111"/>
        <end position="128"/>
    </location>
</feature>
<protein>
    <submittedName>
        <fullName evidence="10">Alpha-1,6-mannosyltransferase</fullName>
    </submittedName>
</protein>
<dbReference type="NCBIfam" id="NF038066">
    <property type="entry name" value="MptB"/>
    <property type="match status" value="1"/>
</dbReference>
<feature type="transmembrane region" description="Helical" evidence="9">
    <location>
        <begin position="81"/>
        <end position="99"/>
    </location>
</feature>
<feature type="transmembrane region" description="Helical" evidence="9">
    <location>
        <begin position="428"/>
        <end position="455"/>
    </location>
</feature>
<dbReference type="GO" id="GO:0016020">
    <property type="term" value="C:membrane"/>
    <property type="evidence" value="ECO:0007669"/>
    <property type="project" value="UniProtKB-SubCell"/>
</dbReference>
<sequence length="540" mass="58675">MATTTDQAPNVDRPEGRDAGSAADDQADPAAGPFPWRTVLLGTIGAILLAASATGAGGVLIRDPVLGHGPLSWVRYGHGRGMVTVLLYVGFALTVWAWVRLGRHVLAKRVGTKPVLVAAACWMAPLLISPPLFTRDVFSYIAQGMQTLQGQDPYGIGPIILDMPIIVQNVHPVWQTTPAPYGPGFLLLAQGIVAIAGSNMILGVILMRLSIMTGLGLVLWALPGLCRHLGGRLPVTMWLAIASPLTVVHLVGGPHNDILMIGFLLAGILMMLERKHLLGIVFVTLAMTVKATAGLALPFMVWIWAKHLPYDSAIKRFLRAGFSATAIFAVVFTAVTFITFGRFNIGWLEGLEAPQIIANWMNIPTGIGELLHKIIGWPFIIAGVPFFDHSTGMVAITRAIAMGVLAVVYVRQWWLARHGGLDAVRRTALILLTAAILMPPTLPWYLTWGFTLFAAMAWQHRYLAIVVGLSVFLVVAYDPTGEEQMYNWPFMAVTAFLAWLAGRSLLTPDPLGLFRRKDPTTEPQEGPKTSHPRLVLPDKE</sequence>
<gene>
    <name evidence="10" type="ORF">EV191_107241</name>
</gene>
<comment type="similarity">
    <text evidence="7">Belongs to the MptA/B family.</text>
</comment>
<accession>A0A4R2QNE8</accession>
<evidence type="ECO:0000256" key="5">
    <source>
        <dbReference type="ARBA" id="ARBA00022989"/>
    </source>
</evidence>
<dbReference type="AlphaFoldDB" id="A0A4R2QNE8"/>
<feature type="transmembrane region" description="Helical" evidence="9">
    <location>
        <begin position="258"/>
        <end position="274"/>
    </location>
</feature>
<feature type="transmembrane region" description="Helical" evidence="9">
    <location>
        <begin position="39"/>
        <end position="61"/>
    </location>
</feature>
<feature type="transmembrane region" description="Helical" evidence="9">
    <location>
        <begin position="280"/>
        <end position="305"/>
    </location>
</feature>
<keyword evidence="3 10" id="KW-0808">Transferase</keyword>
<evidence type="ECO:0000256" key="2">
    <source>
        <dbReference type="ARBA" id="ARBA00022676"/>
    </source>
</evidence>
<keyword evidence="11" id="KW-1185">Reference proteome</keyword>
<keyword evidence="4 9" id="KW-0812">Transmembrane</keyword>
<dbReference type="OrthoDB" id="5242303at2"/>
<feature type="transmembrane region" description="Helical" evidence="9">
    <location>
        <begin position="181"/>
        <end position="198"/>
    </location>
</feature>
<evidence type="ECO:0000256" key="7">
    <source>
        <dbReference type="ARBA" id="ARBA00043987"/>
    </source>
</evidence>
<feature type="transmembrane region" description="Helical" evidence="9">
    <location>
        <begin position="317"/>
        <end position="340"/>
    </location>
</feature>